<dbReference type="Proteomes" id="UP000239494">
    <property type="component" value="Unassembled WGS sequence"/>
</dbReference>
<dbReference type="RefSeq" id="WP_106189035.1">
    <property type="nucleotide sequence ID" value="NZ_PVTF01000006.1"/>
</dbReference>
<organism evidence="2 3">
    <name type="scientific">Umezawaea tangerina</name>
    <dbReference type="NCBI Taxonomy" id="84725"/>
    <lineage>
        <taxon>Bacteria</taxon>
        <taxon>Bacillati</taxon>
        <taxon>Actinomycetota</taxon>
        <taxon>Actinomycetes</taxon>
        <taxon>Pseudonocardiales</taxon>
        <taxon>Pseudonocardiaceae</taxon>
        <taxon>Umezawaea</taxon>
    </lineage>
</organism>
<evidence type="ECO:0000256" key="1">
    <source>
        <dbReference type="SAM" id="MobiDB-lite"/>
    </source>
</evidence>
<comment type="caution">
    <text evidence="2">The sequence shown here is derived from an EMBL/GenBank/DDBJ whole genome shotgun (WGS) entry which is preliminary data.</text>
</comment>
<dbReference type="OrthoDB" id="112290at2"/>
<dbReference type="EMBL" id="PVTF01000006">
    <property type="protein sequence ID" value="PRY40485.1"/>
    <property type="molecule type" value="Genomic_DNA"/>
</dbReference>
<feature type="region of interest" description="Disordered" evidence="1">
    <location>
        <begin position="175"/>
        <end position="221"/>
    </location>
</feature>
<keyword evidence="3" id="KW-1185">Reference proteome</keyword>
<evidence type="ECO:0000313" key="2">
    <source>
        <dbReference type="EMBL" id="PRY40485.1"/>
    </source>
</evidence>
<sequence length="221" mass="24079">MLHRLSSLASGATSLPAEVHALIECCSTTVNDSDFPCGHSRTPFNTRDLYFGFVADTEDVVDRIIDHLRQLCVIIEDSPEAILALFVEQAEPGAPAADFALASRVVHAVMRANAVLRPEEEMEKVAPSSAEWTLRLDGVSLRIDFSSSAHTSRQSGNVGPTFTLIARAREIVRSARPVRPSHPATTHVLRRPPRPSLAAYGDPGSQESANAAWMKARRRST</sequence>
<dbReference type="AlphaFoldDB" id="A0A2T0T475"/>
<reference evidence="2 3" key="1">
    <citation type="submission" date="2018-03" db="EMBL/GenBank/DDBJ databases">
        <title>Genomic Encyclopedia of Archaeal and Bacterial Type Strains, Phase II (KMG-II): from individual species to whole genera.</title>
        <authorList>
            <person name="Goeker M."/>
        </authorList>
    </citation>
    <scope>NUCLEOTIDE SEQUENCE [LARGE SCALE GENOMIC DNA]</scope>
    <source>
        <strain evidence="2 3">DSM 44720</strain>
    </source>
</reference>
<accession>A0A2T0T475</accession>
<protein>
    <submittedName>
        <fullName evidence="2">YqcI/YcgG family protein</fullName>
    </submittedName>
</protein>
<proteinExistence type="predicted"/>
<name>A0A2T0T475_9PSEU</name>
<gene>
    <name evidence="2" type="ORF">CLV43_106221</name>
</gene>
<evidence type="ECO:0000313" key="3">
    <source>
        <dbReference type="Proteomes" id="UP000239494"/>
    </source>
</evidence>